<dbReference type="PANTHER" id="PTHR41523">
    <property type="entry name" value="TWO-COMPONENT SYSTEM SENSOR PROTEIN"/>
    <property type="match status" value="1"/>
</dbReference>
<dbReference type="GO" id="GO:0005524">
    <property type="term" value="F:ATP binding"/>
    <property type="evidence" value="ECO:0007669"/>
    <property type="project" value="UniProtKB-KW"/>
</dbReference>
<dbReference type="EC" id="2.7.13.3" evidence="2"/>
<feature type="domain" description="PAC" evidence="10">
    <location>
        <begin position="75"/>
        <end position="132"/>
    </location>
</feature>
<evidence type="ECO:0000256" key="1">
    <source>
        <dbReference type="ARBA" id="ARBA00000085"/>
    </source>
</evidence>
<dbReference type="Pfam" id="PF13426">
    <property type="entry name" value="PAS_9"/>
    <property type="match status" value="1"/>
</dbReference>
<dbReference type="EMBL" id="VZQZ01000002">
    <property type="protein sequence ID" value="KAB0666572.1"/>
    <property type="molecule type" value="Genomic_DNA"/>
</dbReference>
<dbReference type="InterPro" id="IPR000700">
    <property type="entry name" value="PAS-assoc_C"/>
</dbReference>
<comment type="catalytic activity">
    <reaction evidence="1">
        <text>ATP + protein L-histidine = ADP + protein N-phospho-L-histidine.</text>
        <dbReference type="EC" id="2.7.13.3"/>
    </reaction>
</comment>
<evidence type="ECO:0000256" key="4">
    <source>
        <dbReference type="ARBA" id="ARBA00022679"/>
    </source>
</evidence>
<dbReference type="PROSITE" id="PS50112">
    <property type="entry name" value="PAS"/>
    <property type="match status" value="1"/>
</dbReference>
<protein>
    <recommendedName>
        <fullName evidence="2">histidine kinase</fullName>
        <ecNumber evidence="2">2.7.13.3</ecNumber>
    </recommendedName>
</protein>
<keyword evidence="12" id="KW-1185">Reference proteome</keyword>
<dbReference type="GO" id="GO:0004673">
    <property type="term" value="F:protein histidine kinase activity"/>
    <property type="evidence" value="ECO:0007669"/>
    <property type="project" value="UniProtKB-EC"/>
</dbReference>
<evidence type="ECO:0000259" key="10">
    <source>
        <dbReference type="PROSITE" id="PS50113"/>
    </source>
</evidence>
<evidence type="ECO:0000259" key="9">
    <source>
        <dbReference type="PROSITE" id="PS50112"/>
    </source>
</evidence>
<keyword evidence="3" id="KW-0597">Phosphoprotein</keyword>
<dbReference type="PROSITE" id="PS50113">
    <property type="entry name" value="PAC"/>
    <property type="match status" value="1"/>
</dbReference>
<keyword evidence="6" id="KW-0418">Kinase</keyword>
<dbReference type="SMART" id="SM00086">
    <property type="entry name" value="PAC"/>
    <property type="match status" value="1"/>
</dbReference>
<dbReference type="SUPFAM" id="SSF55785">
    <property type="entry name" value="PYP-like sensor domain (PAS domain)"/>
    <property type="match status" value="1"/>
</dbReference>
<evidence type="ECO:0000256" key="2">
    <source>
        <dbReference type="ARBA" id="ARBA00012438"/>
    </source>
</evidence>
<name>A0A7J4ZT38_9BACT</name>
<accession>A0A7J4ZT38</accession>
<dbReference type="Proteomes" id="UP000420562">
    <property type="component" value="Unassembled WGS sequence"/>
</dbReference>
<keyword evidence="4" id="KW-0808">Transferase</keyword>
<evidence type="ECO:0000256" key="6">
    <source>
        <dbReference type="ARBA" id="ARBA00022777"/>
    </source>
</evidence>
<sequence length="147" mass="16718">MDTERLCSTIIENANDAVMFSDSKGIIQFWNSGAERMFGYRSEEALGKSLDLIIPENLRQRHWDGYFRVMASGTSRYSVEMLSAPALRKDGSRISTEFSMVVVTDTAGQVQGVAAIIRDVTARWQREREQKERIRELELLQKNAPQG</sequence>
<dbReference type="Gene3D" id="3.30.450.20">
    <property type="entry name" value="PAS domain"/>
    <property type="match status" value="1"/>
</dbReference>
<keyword evidence="8" id="KW-0843">Virulence</keyword>
<organism evidence="11 12">
    <name type="scientific">Oryzomonas japonica</name>
    <dbReference type="NCBI Taxonomy" id="2603858"/>
    <lineage>
        <taxon>Bacteria</taxon>
        <taxon>Pseudomonadati</taxon>
        <taxon>Thermodesulfobacteriota</taxon>
        <taxon>Desulfuromonadia</taxon>
        <taxon>Geobacterales</taxon>
        <taxon>Geobacteraceae</taxon>
        <taxon>Oryzomonas</taxon>
    </lineage>
</organism>
<dbReference type="InterPro" id="IPR000014">
    <property type="entry name" value="PAS"/>
</dbReference>
<dbReference type="RefSeq" id="WP_151127326.1">
    <property type="nucleotide sequence ID" value="NZ_VZQZ01000002.1"/>
</dbReference>
<dbReference type="InterPro" id="IPR035965">
    <property type="entry name" value="PAS-like_dom_sf"/>
</dbReference>
<proteinExistence type="predicted"/>
<feature type="domain" description="PAS" evidence="9">
    <location>
        <begin position="3"/>
        <end position="57"/>
    </location>
</feature>
<comment type="caution">
    <text evidence="11">The sequence shown here is derived from an EMBL/GenBank/DDBJ whole genome shotgun (WGS) entry which is preliminary data.</text>
</comment>
<dbReference type="InterPro" id="IPR001610">
    <property type="entry name" value="PAC"/>
</dbReference>
<keyword evidence="7" id="KW-0067">ATP-binding</keyword>
<dbReference type="NCBIfam" id="TIGR00229">
    <property type="entry name" value="sensory_box"/>
    <property type="match status" value="1"/>
</dbReference>
<dbReference type="AlphaFoldDB" id="A0A7J4ZT38"/>
<evidence type="ECO:0000313" key="11">
    <source>
        <dbReference type="EMBL" id="KAB0666572.1"/>
    </source>
</evidence>
<reference evidence="11 12" key="1">
    <citation type="submission" date="2019-09" db="EMBL/GenBank/DDBJ databases">
        <title>Geobacter sp. Red96, a novel strain isolated from paddy soil.</title>
        <authorList>
            <person name="Xu Z."/>
            <person name="Masuda Y."/>
            <person name="Itoh H."/>
            <person name="Senoo K."/>
        </authorList>
    </citation>
    <scope>NUCLEOTIDE SEQUENCE [LARGE SCALE GENOMIC DNA]</scope>
    <source>
        <strain evidence="11 12">Red96</strain>
    </source>
</reference>
<evidence type="ECO:0000256" key="5">
    <source>
        <dbReference type="ARBA" id="ARBA00022741"/>
    </source>
</evidence>
<evidence type="ECO:0000313" key="12">
    <source>
        <dbReference type="Proteomes" id="UP000420562"/>
    </source>
</evidence>
<evidence type="ECO:0000256" key="3">
    <source>
        <dbReference type="ARBA" id="ARBA00022553"/>
    </source>
</evidence>
<dbReference type="PANTHER" id="PTHR41523:SF8">
    <property type="entry name" value="ETHYLENE RESPONSE SENSOR PROTEIN"/>
    <property type="match status" value="1"/>
</dbReference>
<gene>
    <name evidence="11" type="ORF">F6V25_03915</name>
</gene>
<dbReference type="SMART" id="SM00091">
    <property type="entry name" value="PAS"/>
    <property type="match status" value="1"/>
</dbReference>
<evidence type="ECO:0000256" key="8">
    <source>
        <dbReference type="ARBA" id="ARBA00023026"/>
    </source>
</evidence>
<evidence type="ECO:0000256" key="7">
    <source>
        <dbReference type="ARBA" id="ARBA00022840"/>
    </source>
</evidence>
<dbReference type="CDD" id="cd00130">
    <property type="entry name" value="PAS"/>
    <property type="match status" value="1"/>
</dbReference>
<keyword evidence="5" id="KW-0547">Nucleotide-binding</keyword>